<dbReference type="PANTHER" id="PTHR22937:SF65">
    <property type="entry name" value="E3 UBIQUITIN-PROTEIN LIGASE ARK2C"/>
    <property type="match status" value="1"/>
</dbReference>
<protein>
    <recommendedName>
        <fullName evidence="2">RING-type E3 ubiquitin transferase</fullName>
        <ecNumber evidence="2">2.3.2.27</ecNumber>
    </recommendedName>
</protein>
<feature type="domain" description="RING-type" evidence="10">
    <location>
        <begin position="489"/>
        <end position="531"/>
    </location>
</feature>
<dbReference type="Gene3D" id="3.30.40.10">
    <property type="entry name" value="Zinc/RING finger domain, C3HC4 (zinc finger)"/>
    <property type="match status" value="1"/>
</dbReference>
<dbReference type="Pfam" id="PF13639">
    <property type="entry name" value="zf-RING_2"/>
    <property type="match status" value="1"/>
</dbReference>
<feature type="compositionally biased region" description="Basic and acidic residues" evidence="9">
    <location>
        <begin position="139"/>
        <end position="154"/>
    </location>
</feature>
<keyword evidence="12" id="KW-1185">Reference proteome</keyword>
<comment type="caution">
    <text evidence="11">The sequence shown here is derived from an EMBL/GenBank/DDBJ whole genome shotgun (WGS) entry which is preliminary data.</text>
</comment>
<keyword evidence="6" id="KW-0833">Ubl conjugation pathway</keyword>
<dbReference type="Proteomes" id="UP001237642">
    <property type="component" value="Unassembled WGS sequence"/>
</dbReference>
<dbReference type="AlphaFoldDB" id="A0AAD8J2C8"/>
<keyword evidence="4" id="KW-0479">Metal-binding</keyword>
<feature type="compositionally biased region" description="Low complexity" evidence="9">
    <location>
        <begin position="155"/>
        <end position="166"/>
    </location>
</feature>
<evidence type="ECO:0000256" key="1">
    <source>
        <dbReference type="ARBA" id="ARBA00000900"/>
    </source>
</evidence>
<dbReference type="EMBL" id="JAUIZM010000002">
    <property type="protein sequence ID" value="KAK1396412.1"/>
    <property type="molecule type" value="Genomic_DNA"/>
</dbReference>
<evidence type="ECO:0000313" key="12">
    <source>
        <dbReference type="Proteomes" id="UP001237642"/>
    </source>
</evidence>
<sequence length="535" mass="58923">MGHRHLPNLPNMSGFNQGHGNNRQPQQSYHPTEVLAVPENGSFVSPLFNLSRGGVHTDHQWNAEDRLHEYAPQSFYREEQSLQPPFSGNSYYSYSDPAAAGNLYMHPHPNRNASQMNASNYNRQSTHDFEGVIPYPLRGGERGSYKRKHPEDPSRSYGAGSSSSSSQLQIEKPNSDYQGVSSGPIRLHQYNGSGLTVSREDSLRNVRSRSRLDVDPIAVRTHVSSYPSQHYHSATFQTYPPGTVNLFHSNADQARQQWNHIPLSSSSAAALVPGRGSIAGHSGLSPMMSQYIVGGSASNGTGGHQDYISSGHPLSSSYYFDSTSTQVARGSGNLYSRSNMSAYRNGLSYSSARHEAVGPNMESYVGSSDSRYPGSLSAGGLHNNYRNIRSSLDLERVQPISGLVDTRQRIGTEVSMIIDHPSFYSVSRSSYDQYRDMRLDVDSMSYEELLALEETIGNVSTGLSEDMILKCLSGKRYSCGDQNRVEESCAICLEEYKSDGGIGTLKNCGHDYHVDCIKKWLLVKNVCPICKAAAN</sequence>
<evidence type="ECO:0000259" key="10">
    <source>
        <dbReference type="PROSITE" id="PS50089"/>
    </source>
</evidence>
<dbReference type="SUPFAM" id="SSF57850">
    <property type="entry name" value="RING/U-box"/>
    <property type="match status" value="1"/>
</dbReference>
<evidence type="ECO:0000256" key="5">
    <source>
        <dbReference type="ARBA" id="ARBA00022771"/>
    </source>
</evidence>
<dbReference type="PROSITE" id="PS50089">
    <property type="entry name" value="ZF_RING_2"/>
    <property type="match status" value="1"/>
</dbReference>
<dbReference type="GO" id="GO:0061630">
    <property type="term" value="F:ubiquitin protein ligase activity"/>
    <property type="evidence" value="ECO:0007669"/>
    <property type="project" value="UniProtKB-EC"/>
</dbReference>
<accession>A0AAD8J2C8</accession>
<feature type="region of interest" description="Disordered" evidence="9">
    <location>
        <begin position="128"/>
        <end position="202"/>
    </location>
</feature>
<dbReference type="InterPro" id="IPR045191">
    <property type="entry name" value="MBR1/2-like"/>
</dbReference>
<evidence type="ECO:0000256" key="7">
    <source>
        <dbReference type="ARBA" id="ARBA00022833"/>
    </source>
</evidence>
<dbReference type="CDD" id="cd16469">
    <property type="entry name" value="RING-H2_RNF24-like"/>
    <property type="match status" value="1"/>
</dbReference>
<name>A0AAD8J2C8_9APIA</name>
<comment type="catalytic activity">
    <reaction evidence="1">
        <text>S-ubiquitinyl-[E2 ubiquitin-conjugating enzyme]-L-cysteine + [acceptor protein]-L-lysine = [E2 ubiquitin-conjugating enzyme]-L-cysteine + N(6)-ubiquitinyl-[acceptor protein]-L-lysine.</text>
        <dbReference type="EC" id="2.3.2.27"/>
    </reaction>
</comment>
<dbReference type="SMART" id="SM00184">
    <property type="entry name" value="RING"/>
    <property type="match status" value="1"/>
</dbReference>
<gene>
    <name evidence="11" type="ORF">POM88_006275</name>
</gene>
<organism evidence="11 12">
    <name type="scientific">Heracleum sosnowskyi</name>
    <dbReference type="NCBI Taxonomy" id="360622"/>
    <lineage>
        <taxon>Eukaryota</taxon>
        <taxon>Viridiplantae</taxon>
        <taxon>Streptophyta</taxon>
        <taxon>Embryophyta</taxon>
        <taxon>Tracheophyta</taxon>
        <taxon>Spermatophyta</taxon>
        <taxon>Magnoliopsida</taxon>
        <taxon>eudicotyledons</taxon>
        <taxon>Gunneridae</taxon>
        <taxon>Pentapetalae</taxon>
        <taxon>asterids</taxon>
        <taxon>campanulids</taxon>
        <taxon>Apiales</taxon>
        <taxon>Apiaceae</taxon>
        <taxon>Apioideae</taxon>
        <taxon>apioid superclade</taxon>
        <taxon>Tordylieae</taxon>
        <taxon>Tordyliinae</taxon>
        <taxon>Heracleum</taxon>
    </lineage>
</organism>
<evidence type="ECO:0000313" key="11">
    <source>
        <dbReference type="EMBL" id="KAK1396412.1"/>
    </source>
</evidence>
<feature type="compositionally biased region" description="Polar residues" evidence="9">
    <location>
        <begin position="10"/>
        <end position="29"/>
    </location>
</feature>
<dbReference type="InterPro" id="IPR001841">
    <property type="entry name" value="Znf_RING"/>
</dbReference>
<evidence type="ECO:0000256" key="9">
    <source>
        <dbReference type="SAM" id="MobiDB-lite"/>
    </source>
</evidence>
<evidence type="ECO:0000256" key="8">
    <source>
        <dbReference type="PROSITE-ProRule" id="PRU00175"/>
    </source>
</evidence>
<dbReference type="EC" id="2.3.2.27" evidence="2"/>
<evidence type="ECO:0000256" key="6">
    <source>
        <dbReference type="ARBA" id="ARBA00022786"/>
    </source>
</evidence>
<dbReference type="InterPro" id="IPR013083">
    <property type="entry name" value="Znf_RING/FYVE/PHD"/>
</dbReference>
<evidence type="ECO:0000256" key="3">
    <source>
        <dbReference type="ARBA" id="ARBA00022679"/>
    </source>
</evidence>
<evidence type="ECO:0000256" key="4">
    <source>
        <dbReference type="ARBA" id="ARBA00022723"/>
    </source>
</evidence>
<keyword evidence="5 8" id="KW-0863">Zinc-finger</keyword>
<evidence type="ECO:0000256" key="2">
    <source>
        <dbReference type="ARBA" id="ARBA00012483"/>
    </source>
</evidence>
<proteinExistence type="predicted"/>
<reference evidence="11" key="2">
    <citation type="submission" date="2023-05" db="EMBL/GenBank/DDBJ databases">
        <authorList>
            <person name="Schelkunov M.I."/>
        </authorList>
    </citation>
    <scope>NUCLEOTIDE SEQUENCE</scope>
    <source>
        <strain evidence="11">Hsosn_3</strain>
        <tissue evidence="11">Leaf</tissue>
    </source>
</reference>
<keyword evidence="7" id="KW-0862">Zinc</keyword>
<feature type="region of interest" description="Disordered" evidence="9">
    <location>
        <begin position="1"/>
        <end position="29"/>
    </location>
</feature>
<dbReference type="PANTHER" id="PTHR22937">
    <property type="entry name" value="E3 UBIQUITIN-PROTEIN LIGASE RNF165"/>
    <property type="match status" value="1"/>
</dbReference>
<dbReference type="GO" id="GO:0008270">
    <property type="term" value="F:zinc ion binding"/>
    <property type="evidence" value="ECO:0007669"/>
    <property type="project" value="UniProtKB-KW"/>
</dbReference>
<keyword evidence="3" id="KW-0808">Transferase</keyword>
<reference evidence="11" key="1">
    <citation type="submission" date="2023-02" db="EMBL/GenBank/DDBJ databases">
        <title>Genome of toxic invasive species Heracleum sosnowskyi carries increased number of genes despite the absence of recent whole-genome duplications.</title>
        <authorList>
            <person name="Schelkunov M."/>
            <person name="Shtratnikova V."/>
            <person name="Makarenko M."/>
            <person name="Klepikova A."/>
            <person name="Omelchenko D."/>
            <person name="Novikova G."/>
            <person name="Obukhova E."/>
            <person name="Bogdanov V."/>
            <person name="Penin A."/>
            <person name="Logacheva M."/>
        </authorList>
    </citation>
    <scope>NUCLEOTIDE SEQUENCE</scope>
    <source>
        <strain evidence="11">Hsosn_3</strain>
        <tissue evidence="11">Leaf</tissue>
    </source>
</reference>